<accession>A0A1C0YWW6</accession>
<proteinExistence type="predicted"/>
<evidence type="ECO:0000313" key="2">
    <source>
        <dbReference type="Proteomes" id="UP000093482"/>
    </source>
</evidence>
<comment type="caution">
    <text evidence="1">The sequence shown here is derived from an EMBL/GenBank/DDBJ whole genome shotgun (WGS) entry which is preliminary data.</text>
</comment>
<reference evidence="1 2" key="1">
    <citation type="submission" date="2016-07" db="EMBL/GenBank/DDBJ databases">
        <title>Caryophanon latum genome sequencing.</title>
        <authorList>
            <person name="Verma A."/>
            <person name="Pal Y."/>
            <person name="Krishnamurthi S."/>
        </authorList>
    </citation>
    <scope>NUCLEOTIDE SEQUENCE [LARGE SCALE GENOMIC DNA]</scope>
    <source>
        <strain evidence="1 2">DSM 14151</strain>
    </source>
</reference>
<dbReference type="InterPro" id="IPR008554">
    <property type="entry name" value="Glutaredoxin-like"/>
</dbReference>
<dbReference type="PANTHER" id="PTHR33558">
    <property type="entry name" value="GLUTAREDOXIN-LIKE PROTEIN C5ORF63 HOMOLOG"/>
    <property type="match status" value="1"/>
</dbReference>
<sequence length="79" mass="9200">MELLLYTRPNCPLCDDAKQLLHLLQDDFSFTWQEVNIEENDALHEQFCIMIPVIVHNGDILQQGNVDYIELEEAITARL</sequence>
<dbReference type="Proteomes" id="UP000093482">
    <property type="component" value="Unassembled WGS sequence"/>
</dbReference>
<dbReference type="OrthoDB" id="32865at2"/>
<dbReference type="PROSITE" id="PS51354">
    <property type="entry name" value="GLUTAREDOXIN_2"/>
    <property type="match status" value="1"/>
</dbReference>
<evidence type="ECO:0000313" key="1">
    <source>
        <dbReference type="EMBL" id="OCS91653.1"/>
    </source>
</evidence>
<dbReference type="InterPro" id="IPR036249">
    <property type="entry name" value="Thioredoxin-like_sf"/>
</dbReference>
<dbReference type="SUPFAM" id="SSF52833">
    <property type="entry name" value="Thioredoxin-like"/>
    <property type="match status" value="1"/>
</dbReference>
<organism evidence="1 2">
    <name type="scientific">Caryophanon latum</name>
    <dbReference type="NCBI Taxonomy" id="33977"/>
    <lineage>
        <taxon>Bacteria</taxon>
        <taxon>Bacillati</taxon>
        <taxon>Bacillota</taxon>
        <taxon>Bacilli</taxon>
        <taxon>Bacillales</taxon>
        <taxon>Caryophanaceae</taxon>
        <taxon>Caryophanon</taxon>
    </lineage>
</organism>
<dbReference type="PANTHER" id="PTHR33558:SF1">
    <property type="entry name" value="GLUTAREDOXIN-LIKE PROTEIN C5ORF63 HOMOLOG"/>
    <property type="match status" value="1"/>
</dbReference>
<name>A0A1C0YWW6_9BACL</name>
<keyword evidence="2" id="KW-1185">Reference proteome</keyword>
<dbReference type="Gene3D" id="3.40.30.10">
    <property type="entry name" value="Glutaredoxin"/>
    <property type="match status" value="1"/>
</dbReference>
<dbReference type="EMBL" id="MATO01000025">
    <property type="protein sequence ID" value="OCS91653.1"/>
    <property type="molecule type" value="Genomic_DNA"/>
</dbReference>
<dbReference type="Pfam" id="PF05768">
    <property type="entry name" value="Glrx-like"/>
    <property type="match status" value="1"/>
</dbReference>
<gene>
    <name evidence="1" type="ORF">A6K76_08385</name>
</gene>
<protein>
    <submittedName>
        <fullName evidence="1">Uncharacterized protein</fullName>
    </submittedName>
</protein>
<dbReference type="InterPro" id="IPR052565">
    <property type="entry name" value="Glutaredoxin-like_YDR286C"/>
</dbReference>
<dbReference type="AlphaFoldDB" id="A0A1C0YWW6"/>
<dbReference type="RefSeq" id="WP_066463135.1">
    <property type="nucleotide sequence ID" value="NZ_MATO01000025.1"/>
</dbReference>